<organism evidence="1 2">
    <name type="scientific">Candidatus Methylobacter favarea</name>
    <dbReference type="NCBI Taxonomy" id="2707345"/>
    <lineage>
        <taxon>Bacteria</taxon>
        <taxon>Pseudomonadati</taxon>
        <taxon>Pseudomonadota</taxon>
        <taxon>Gammaproteobacteria</taxon>
        <taxon>Methylococcales</taxon>
        <taxon>Methylococcaceae</taxon>
        <taxon>Methylobacter</taxon>
    </lineage>
</organism>
<reference evidence="1 2" key="1">
    <citation type="submission" date="2020-02" db="EMBL/GenBank/DDBJ databases">
        <authorList>
            <person name="Hogendoorn C."/>
        </authorList>
    </citation>
    <scope>NUCLEOTIDE SEQUENCE [LARGE SCALE GENOMIC DNA]</scope>
    <source>
        <strain evidence="1">METHB21</strain>
    </source>
</reference>
<proteinExistence type="predicted"/>
<comment type="caution">
    <text evidence="1">The sequence shown here is derived from an EMBL/GenBank/DDBJ whole genome shotgun (WGS) entry which is preliminary data.</text>
</comment>
<dbReference type="Proteomes" id="UP000494216">
    <property type="component" value="Unassembled WGS sequence"/>
</dbReference>
<sequence length="44" mass="5420">MKSKIEKFIRYVNETMAKPFRWTYQAKPLAQQDHYLRFSELVAR</sequence>
<gene>
    <name evidence="1" type="ORF">METHB2_210027</name>
</gene>
<evidence type="ECO:0000313" key="2">
    <source>
        <dbReference type="Proteomes" id="UP000494216"/>
    </source>
</evidence>
<keyword evidence="2" id="KW-1185">Reference proteome</keyword>
<name>A0A8S0WZU5_9GAMM</name>
<dbReference type="AlphaFoldDB" id="A0A8S0WZU5"/>
<accession>A0A8S0WZU5</accession>
<dbReference type="EMBL" id="CADCXN010000049">
    <property type="protein sequence ID" value="CAA9890395.1"/>
    <property type="molecule type" value="Genomic_DNA"/>
</dbReference>
<protein>
    <submittedName>
        <fullName evidence="1">Uncharacterized protein</fullName>
    </submittedName>
</protein>
<evidence type="ECO:0000313" key="1">
    <source>
        <dbReference type="EMBL" id="CAA9890395.1"/>
    </source>
</evidence>